<gene>
    <name evidence="1" type="ORF">COLO4_04591</name>
</gene>
<proteinExistence type="predicted"/>
<dbReference type="AlphaFoldDB" id="A0A1R3KTD2"/>
<evidence type="ECO:0000313" key="2">
    <source>
        <dbReference type="Proteomes" id="UP000187203"/>
    </source>
</evidence>
<evidence type="ECO:0000313" key="1">
    <source>
        <dbReference type="EMBL" id="OMP10340.1"/>
    </source>
</evidence>
<comment type="caution">
    <text evidence="1">The sequence shown here is derived from an EMBL/GenBank/DDBJ whole genome shotgun (WGS) entry which is preliminary data.</text>
</comment>
<sequence>MMMCPNHNIHLSLQEKRGLSGEKYNAGIPPVLRVGDRLMFFSSVLRVGDCLVFF</sequence>
<dbReference type="EMBL" id="AWUE01011905">
    <property type="protein sequence ID" value="OMP10340.1"/>
    <property type="molecule type" value="Genomic_DNA"/>
</dbReference>
<reference evidence="2" key="1">
    <citation type="submission" date="2013-09" db="EMBL/GenBank/DDBJ databases">
        <title>Corchorus olitorius genome sequencing.</title>
        <authorList>
            <person name="Alam M."/>
            <person name="Haque M.S."/>
            <person name="Islam M.S."/>
            <person name="Emdad E.M."/>
            <person name="Islam M.M."/>
            <person name="Ahmed B."/>
            <person name="Halim A."/>
            <person name="Hossen Q.M.M."/>
            <person name="Hossain M.Z."/>
            <person name="Ahmed R."/>
            <person name="Khan M.M."/>
            <person name="Islam R."/>
            <person name="Rashid M.M."/>
            <person name="Khan S.A."/>
            <person name="Rahman M.S."/>
            <person name="Alam M."/>
            <person name="Yahiya A.S."/>
            <person name="Khan M.S."/>
            <person name="Azam M.S."/>
            <person name="Haque T."/>
            <person name="Lashkar M.Z.H."/>
            <person name="Akhand A.I."/>
            <person name="Morshed G."/>
            <person name="Roy S."/>
            <person name="Uddin K.S."/>
            <person name="Rabeya T."/>
            <person name="Hossain A.S."/>
            <person name="Chowdhury A."/>
            <person name="Snigdha A.R."/>
            <person name="Mortoza M.S."/>
            <person name="Matin S.A."/>
            <person name="Hoque S.M.E."/>
            <person name="Islam M.K."/>
            <person name="Roy D.K."/>
            <person name="Haider R."/>
            <person name="Moosa M.M."/>
            <person name="Elias S.M."/>
            <person name="Hasan A.M."/>
            <person name="Jahan S."/>
            <person name="Shafiuddin M."/>
            <person name="Mahmood N."/>
            <person name="Shommy N.S."/>
        </authorList>
    </citation>
    <scope>NUCLEOTIDE SEQUENCE [LARGE SCALE GENOMIC DNA]</scope>
    <source>
        <strain evidence="2">cv. O-4</strain>
    </source>
</reference>
<protein>
    <submittedName>
        <fullName evidence="1">Uncharacterized protein</fullName>
    </submittedName>
</protein>
<accession>A0A1R3KTD2</accession>
<keyword evidence="2" id="KW-1185">Reference proteome</keyword>
<dbReference type="Proteomes" id="UP000187203">
    <property type="component" value="Unassembled WGS sequence"/>
</dbReference>
<organism evidence="1 2">
    <name type="scientific">Corchorus olitorius</name>
    <dbReference type="NCBI Taxonomy" id="93759"/>
    <lineage>
        <taxon>Eukaryota</taxon>
        <taxon>Viridiplantae</taxon>
        <taxon>Streptophyta</taxon>
        <taxon>Embryophyta</taxon>
        <taxon>Tracheophyta</taxon>
        <taxon>Spermatophyta</taxon>
        <taxon>Magnoliopsida</taxon>
        <taxon>eudicotyledons</taxon>
        <taxon>Gunneridae</taxon>
        <taxon>Pentapetalae</taxon>
        <taxon>rosids</taxon>
        <taxon>malvids</taxon>
        <taxon>Malvales</taxon>
        <taxon>Malvaceae</taxon>
        <taxon>Grewioideae</taxon>
        <taxon>Apeibeae</taxon>
        <taxon>Corchorus</taxon>
    </lineage>
</organism>
<name>A0A1R3KTD2_9ROSI</name>